<evidence type="ECO:0000256" key="2">
    <source>
        <dbReference type="ARBA" id="ARBA00008854"/>
    </source>
</evidence>
<dbReference type="RefSeq" id="WP_269944393.1">
    <property type="nucleotide sequence ID" value="NZ_JAKMUT010000003.1"/>
</dbReference>
<comment type="similarity">
    <text evidence="2">Belongs to the LemA family.</text>
</comment>
<dbReference type="SUPFAM" id="SSF140478">
    <property type="entry name" value="LemA-like"/>
    <property type="match status" value="1"/>
</dbReference>
<dbReference type="EMBL" id="JAKMUT010000003">
    <property type="protein sequence ID" value="MCZ9289602.1"/>
    <property type="molecule type" value="Genomic_DNA"/>
</dbReference>
<comment type="subcellular location">
    <subcellularLocation>
        <location evidence="1">Membrane</location>
        <topology evidence="1">Single-pass membrane protein</topology>
    </subcellularLocation>
</comment>
<dbReference type="PANTHER" id="PTHR34478">
    <property type="entry name" value="PROTEIN LEMA"/>
    <property type="match status" value="1"/>
</dbReference>
<evidence type="ECO:0000256" key="3">
    <source>
        <dbReference type="ARBA" id="ARBA00022692"/>
    </source>
</evidence>
<keyword evidence="5 6" id="KW-0472">Membrane</keyword>
<evidence type="ECO:0000256" key="1">
    <source>
        <dbReference type="ARBA" id="ARBA00004167"/>
    </source>
</evidence>
<dbReference type="InterPro" id="IPR023353">
    <property type="entry name" value="LemA-like_dom_sf"/>
</dbReference>
<dbReference type="Proteomes" id="UP001146469">
    <property type="component" value="Unassembled WGS sequence"/>
</dbReference>
<dbReference type="PANTHER" id="PTHR34478:SF2">
    <property type="entry name" value="MEMBRANE PROTEIN"/>
    <property type="match status" value="1"/>
</dbReference>
<comment type="caution">
    <text evidence="7">The sequence shown here is derived from an EMBL/GenBank/DDBJ whole genome shotgun (WGS) entry which is preliminary data.</text>
</comment>
<dbReference type="Pfam" id="PF04011">
    <property type="entry name" value="LemA"/>
    <property type="match status" value="1"/>
</dbReference>
<evidence type="ECO:0000256" key="4">
    <source>
        <dbReference type="ARBA" id="ARBA00022989"/>
    </source>
</evidence>
<name>A0A9X3LK22_9CORY</name>
<sequence>MIIAVIILAILVVLAIIWFAMYNSLVKKRNTVNEAYAQIDTQLQRRGDLIPNLVATVKGYANHEAKVFHDIAELRTATDRAQATGSVQDASQADAVFGRTMATLRATAEAYPELQASRNFQQLQEELASTENKVGFARQYYNASTNTYNTAIQSVPTNIVASVHGFQPFAFFQVEESKRQAPDVSF</sequence>
<protein>
    <submittedName>
        <fullName evidence="7">LemA family protein</fullName>
    </submittedName>
</protein>
<dbReference type="GO" id="GO:0016020">
    <property type="term" value="C:membrane"/>
    <property type="evidence" value="ECO:0007669"/>
    <property type="project" value="UniProtKB-SubCell"/>
</dbReference>
<keyword evidence="8" id="KW-1185">Reference proteome</keyword>
<reference evidence="7" key="1">
    <citation type="submission" date="2022-02" db="EMBL/GenBank/DDBJ databases">
        <title>Corynebacterium sp. from urogenital microbiome.</title>
        <authorList>
            <person name="Cappelli E.A."/>
            <person name="Ribeiro T.G."/>
            <person name="Peixe L."/>
        </authorList>
    </citation>
    <scope>NUCLEOTIDE SEQUENCE</scope>
    <source>
        <strain evidence="7">C8Ua_174</strain>
    </source>
</reference>
<evidence type="ECO:0000256" key="6">
    <source>
        <dbReference type="SAM" id="Phobius"/>
    </source>
</evidence>
<evidence type="ECO:0000313" key="8">
    <source>
        <dbReference type="Proteomes" id="UP001146469"/>
    </source>
</evidence>
<feature type="transmembrane region" description="Helical" evidence="6">
    <location>
        <begin position="6"/>
        <end position="25"/>
    </location>
</feature>
<accession>A0A9X3LK22</accession>
<keyword evidence="3 6" id="KW-0812">Transmembrane</keyword>
<gene>
    <name evidence="7" type="ORF">L8V00_05175</name>
</gene>
<organism evidence="7 8">
    <name type="scientific">Corynebacterium evansiae</name>
    <dbReference type="NCBI Taxonomy" id="2913499"/>
    <lineage>
        <taxon>Bacteria</taxon>
        <taxon>Bacillati</taxon>
        <taxon>Actinomycetota</taxon>
        <taxon>Actinomycetes</taxon>
        <taxon>Mycobacteriales</taxon>
        <taxon>Corynebacteriaceae</taxon>
        <taxon>Corynebacterium</taxon>
    </lineage>
</organism>
<dbReference type="InterPro" id="IPR007156">
    <property type="entry name" value="MamQ_LemA"/>
</dbReference>
<evidence type="ECO:0000256" key="5">
    <source>
        <dbReference type="ARBA" id="ARBA00023136"/>
    </source>
</evidence>
<keyword evidence="4 6" id="KW-1133">Transmembrane helix</keyword>
<proteinExistence type="inferred from homology"/>
<dbReference type="Gene3D" id="1.20.1440.20">
    <property type="entry name" value="LemA-like domain"/>
    <property type="match status" value="1"/>
</dbReference>
<dbReference type="AlphaFoldDB" id="A0A9X3LK22"/>
<evidence type="ECO:0000313" key="7">
    <source>
        <dbReference type="EMBL" id="MCZ9289602.1"/>
    </source>
</evidence>